<feature type="non-terminal residue" evidence="1">
    <location>
        <position position="87"/>
    </location>
</feature>
<sequence length="87" mass="9781">AHGFIYTPKQNFGIVVGSGGTIEADSPLFFDRYGEPDPFLKRGYLMHISPAAVREVRDKLCLGHTQFRADTLIDLTNVRRDFAQPNN</sequence>
<accession>A0A391NPM8</accession>
<keyword evidence="2" id="KW-1185">Reference proteome</keyword>
<proteinExistence type="predicted"/>
<evidence type="ECO:0000313" key="2">
    <source>
        <dbReference type="Proteomes" id="UP000265618"/>
    </source>
</evidence>
<dbReference type="Proteomes" id="UP000265618">
    <property type="component" value="Unassembled WGS sequence"/>
</dbReference>
<dbReference type="AlphaFoldDB" id="A0A391NPM8"/>
<evidence type="ECO:0000313" key="1">
    <source>
        <dbReference type="EMBL" id="GCA63465.1"/>
    </source>
</evidence>
<reference evidence="1 2" key="1">
    <citation type="journal article" date="2018" name="PLoS ONE">
        <title>The draft genome of Kipferlia bialata reveals reductive genome evolution in fornicate parasites.</title>
        <authorList>
            <person name="Tanifuji G."/>
            <person name="Takabayashi S."/>
            <person name="Kume K."/>
            <person name="Takagi M."/>
            <person name="Nakayama T."/>
            <person name="Kamikawa R."/>
            <person name="Inagaki Y."/>
            <person name="Hashimoto T."/>
        </authorList>
    </citation>
    <scope>NUCLEOTIDE SEQUENCE [LARGE SCALE GENOMIC DNA]</scope>
    <source>
        <strain evidence="1">NY0173</strain>
    </source>
</reference>
<name>A0A391NPM8_9EUKA</name>
<protein>
    <submittedName>
        <fullName evidence="1">Uncharacterized protein</fullName>
    </submittedName>
</protein>
<comment type="caution">
    <text evidence="1">The sequence shown here is derived from an EMBL/GenBank/DDBJ whole genome shotgun (WGS) entry which is preliminary data.</text>
</comment>
<dbReference type="EMBL" id="BDIP01003619">
    <property type="protein sequence ID" value="GCA63465.1"/>
    <property type="molecule type" value="Genomic_DNA"/>
</dbReference>
<organism evidence="1 2">
    <name type="scientific">Kipferlia bialata</name>
    <dbReference type="NCBI Taxonomy" id="797122"/>
    <lineage>
        <taxon>Eukaryota</taxon>
        <taxon>Metamonada</taxon>
        <taxon>Carpediemonas-like organisms</taxon>
        <taxon>Kipferlia</taxon>
    </lineage>
</organism>
<gene>
    <name evidence="1" type="ORF">KIPB_010072</name>
</gene>